<proteinExistence type="predicted"/>
<gene>
    <name evidence="1" type="ordered locus">IALB_2472</name>
</gene>
<dbReference type="Proteomes" id="UP000007394">
    <property type="component" value="Chromosome"/>
</dbReference>
<dbReference type="KEGG" id="ial:IALB_2472"/>
<dbReference type="HOGENOM" id="CLU_1183767_0_0_10"/>
<reference evidence="1 2" key="1">
    <citation type="journal article" date="2012" name="Front. Microbiol.">
        <title>Complete genome of Ignavibacterium album, a metabolically versatile, flagellated, facultative anaerobe from the phylum Chlorobi.</title>
        <authorList>
            <person name="Liu Z."/>
            <person name="Frigaard N.-U."/>
            <person name="Vogl K."/>
            <person name="Iino T."/>
            <person name="Ohkuma M."/>
            <person name="Overmann J."/>
            <person name="Bryant D.A."/>
        </authorList>
    </citation>
    <scope>NUCLEOTIDE SEQUENCE [LARGE SCALE GENOMIC DNA]</scope>
    <source>
        <strain evidence="2">DSM 19864 / JCM 16511 / NBRC 101810 / Mat9-16</strain>
    </source>
</reference>
<organism evidence="1 2">
    <name type="scientific">Ignavibacterium album (strain DSM 19864 / JCM 16511 / NBRC 101810 / Mat9-16)</name>
    <dbReference type="NCBI Taxonomy" id="945713"/>
    <lineage>
        <taxon>Bacteria</taxon>
        <taxon>Pseudomonadati</taxon>
        <taxon>Ignavibacteriota</taxon>
        <taxon>Ignavibacteria</taxon>
        <taxon>Ignavibacteriales</taxon>
        <taxon>Ignavibacteriaceae</taxon>
        <taxon>Ignavibacterium</taxon>
    </lineage>
</organism>
<evidence type="ECO:0000313" key="2">
    <source>
        <dbReference type="Proteomes" id="UP000007394"/>
    </source>
</evidence>
<accession>I0AMG8</accession>
<dbReference type="AlphaFoldDB" id="I0AMG8"/>
<dbReference type="STRING" id="945713.IALB_2472"/>
<evidence type="ECO:0000313" key="1">
    <source>
        <dbReference type="EMBL" id="AFH50175.1"/>
    </source>
</evidence>
<dbReference type="RefSeq" id="WP_014561317.1">
    <property type="nucleotide sequence ID" value="NC_017464.1"/>
</dbReference>
<protein>
    <submittedName>
        <fullName evidence="1">Uncharacterized protein</fullName>
    </submittedName>
</protein>
<sequence>MKRKKSQCPLFEHYSYADKLRYKQKVLDLSEVICSDDATMTKLTSYTLNKLRYFTRHHSINGMEAQDFIQEAILKTVEGNRFWQGETVEQLLNHFYCIIPSLIANECKKTKLVESTHDEFGPSKIYKDKFVRHNPPEDDEEKISEIMIKGTDTSILDALVNQEIIKQTELYIYKELEKNEDYIGTYLYEAHLDGVSEPHKHVANILNLPIEEVRNADKRLKRIINKAMRFQNEG</sequence>
<dbReference type="EMBL" id="CP003418">
    <property type="protein sequence ID" value="AFH50175.1"/>
    <property type="molecule type" value="Genomic_DNA"/>
</dbReference>
<keyword evidence="2" id="KW-1185">Reference proteome</keyword>
<name>I0AMG8_IGNAJ</name>